<gene>
    <name evidence="2" type="ORF">KXJ69_08070</name>
</gene>
<evidence type="ECO:0000259" key="1">
    <source>
        <dbReference type="Pfam" id="PF00144"/>
    </source>
</evidence>
<evidence type="ECO:0000313" key="2">
    <source>
        <dbReference type="EMBL" id="MBW2938059.1"/>
    </source>
</evidence>
<sequence>MKRVLHFFILGFLFLFLFFSCNQNSKKSNASIELNETLVKKLDSIGQKYIKENKTMGISIAVVKKGEVLYNGGFGFIDSLRTIPVTNDNIFAIASISKLVGVTMTMKLVEENKISLDNTLFELLPDFPNKEQAKKIKLKHLISNTSGIKDYAIVIDSVYLKTGINPTKEDYYKFFAEHTLDFEPGSNFNYSNSGFLLMAMIIEEVTGKKFEDELDRIINKPANLNLKLISENIHNPFTSSYFELKDSLMMQEPLWTWIKGDGGLTTTSVDLASFPSKWANGQIISKESFELMKTPFILNDGLYSGYGLGVRTGNFEGEYVIGHTGGHKSSWAVMKYFPSEELSVVVFVNTDNTPTDALTIAGFISLAALGKEAPVLQDIEKMDYNLDKYTGVYQSFENYYNSNDSISIIKYDEDPHLYRKSVTDTSRGRKLYYMGNNSFAYDGYVMDRIVFDSDNKGQIVAYKEYWNGLFKGGIYRKKK</sequence>
<dbReference type="InterPro" id="IPR001466">
    <property type="entry name" value="Beta-lactam-related"/>
</dbReference>
<dbReference type="PANTHER" id="PTHR46825:SF9">
    <property type="entry name" value="BETA-LACTAMASE-RELATED DOMAIN-CONTAINING PROTEIN"/>
    <property type="match status" value="1"/>
</dbReference>
<comment type="caution">
    <text evidence="2">The sequence shown here is derived from an EMBL/GenBank/DDBJ whole genome shotgun (WGS) entry which is preliminary data.</text>
</comment>
<dbReference type="Pfam" id="PF00144">
    <property type="entry name" value="Beta-lactamase"/>
    <property type="match status" value="1"/>
</dbReference>
<dbReference type="RefSeq" id="WP_219052498.1">
    <property type="nucleotide sequence ID" value="NZ_JAHWDP010000003.1"/>
</dbReference>
<organism evidence="2 3">
    <name type="scientific">Halomarinibacterium sedimenti</name>
    <dbReference type="NCBI Taxonomy" id="2857106"/>
    <lineage>
        <taxon>Bacteria</taxon>
        <taxon>Pseudomonadati</taxon>
        <taxon>Bacteroidota</taxon>
        <taxon>Flavobacteriia</taxon>
        <taxon>Flavobacteriales</taxon>
        <taxon>Flavobacteriaceae</taxon>
        <taxon>Halomarinibacterium</taxon>
    </lineage>
</organism>
<dbReference type="EMBL" id="JAHWDP010000003">
    <property type="protein sequence ID" value="MBW2938059.1"/>
    <property type="molecule type" value="Genomic_DNA"/>
</dbReference>
<dbReference type="AlphaFoldDB" id="A0A9X1JVJ9"/>
<accession>A0A9X1JVJ9</accession>
<keyword evidence="3" id="KW-1185">Reference proteome</keyword>
<dbReference type="PROSITE" id="PS51257">
    <property type="entry name" value="PROKAR_LIPOPROTEIN"/>
    <property type="match status" value="1"/>
</dbReference>
<dbReference type="PANTHER" id="PTHR46825">
    <property type="entry name" value="D-ALANYL-D-ALANINE-CARBOXYPEPTIDASE/ENDOPEPTIDASE AMPH"/>
    <property type="match status" value="1"/>
</dbReference>
<protein>
    <submittedName>
        <fullName evidence="2">Beta-lactamase family protein</fullName>
    </submittedName>
</protein>
<feature type="domain" description="Beta-lactamase-related" evidence="1">
    <location>
        <begin position="47"/>
        <end position="367"/>
    </location>
</feature>
<proteinExistence type="predicted"/>
<dbReference type="Proteomes" id="UP001138686">
    <property type="component" value="Unassembled WGS sequence"/>
</dbReference>
<evidence type="ECO:0000313" key="3">
    <source>
        <dbReference type="Proteomes" id="UP001138686"/>
    </source>
</evidence>
<name>A0A9X1JVJ9_9FLAO</name>
<reference evidence="2" key="1">
    <citation type="submission" date="2021-07" db="EMBL/GenBank/DDBJ databases">
        <title>Aureisphaera sp. CAU 1614 isolated from sea sediment.</title>
        <authorList>
            <person name="Kim W."/>
        </authorList>
    </citation>
    <scope>NUCLEOTIDE SEQUENCE</scope>
    <source>
        <strain evidence="2">CAU 1614</strain>
    </source>
</reference>
<dbReference type="InterPro" id="IPR050491">
    <property type="entry name" value="AmpC-like"/>
</dbReference>